<dbReference type="InterPro" id="IPR002881">
    <property type="entry name" value="DUF58"/>
</dbReference>
<comment type="caution">
    <text evidence="3">The sequence shown here is derived from an EMBL/GenBank/DDBJ whole genome shotgun (WGS) entry which is preliminary data.</text>
</comment>
<proteinExistence type="predicted"/>
<name>A0A7Y0REB1_9GAMM</name>
<dbReference type="AlphaFoldDB" id="A0A7Y0REB1"/>
<protein>
    <submittedName>
        <fullName evidence="3">DUF58 domain-containing protein</fullName>
    </submittedName>
</protein>
<feature type="domain" description="DUF58" evidence="2">
    <location>
        <begin position="54"/>
        <end position="277"/>
    </location>
</feature>
<dbReference type="OrthoDB" id="9776116at2"/>
<dbReference type="EMBL" id="JABCKY010000005">
    <property type="protein sequence ID" value="NMT64680.1"/>
    <property type="molecule type" value="Genomic_DNA"/>
</dbReference>
<reference evidence="3 4" key="1">
    <citation type="submission" date="2020-04" db="EMBL/GenBank/DDBJ databases">
        <title>Marinobacter oceani sp. nov., isolated from marine solar saltern.</title>
        <authorList>
            <person name="Chen X.-Y."/>
        </authorList>
    </citation>
    <scope>NUCLEOTIDE SEQUENCE [LARGE SCALE GENOMIC DNA]</scope>
    <source>
        <strain evidence="3 4">W62</strain>
    </source>
</reference>
<dbReference type="SUPFAM" id="SSF53300">
    <property type="entry name" value="vWA-like"/>
    <property type="match status" value="1"/>
</dbReference>
<evidence type="ECO:0000313" key="4">
    <source>
        <dbReference type="Proteomes" id="UP000567186"/>
    </source>
</evidence>
<sequence>MTAADPATHISLPGLIRLQADARALKLPSARPVRSRQAGLQRSPRRGRGMAFAEVRQYQPGDDIRSIDWRVTARRQSPHTKLYEEERERPVLLLCDLGPSLFFASTGAYKQVRCAQLAGILAWLALWSGDQVGGIVFNGRELTVQRPARRKKSVLRFLDTIARQQRVSRGAGDLHSATETAADLDTALQEARRVAHTGSRIFVVSDFLNITGDTSRLLGSLARHNTVSALRVVDPLELKLPDSGRFAIAGNDGPVWFDSSNPRFQKAYAEKVQQHTEALAECFRMAGVQPASVMTSDEPALALQSLLGPRGHIG</sequence>
<evidence type="ECO:0000256" key="1">
    <source>
        <dbReference type="SAM" id="MobiDB-lite"/>
    </source>
</evidence>
<dbReference type="PANTHER" id="PTHR33608">
    <property type="entry name" value="BLL2464 PROTEIN"/>
    <property type="match status" value="1"/>
</dbReference>
<organism evidence="3 4">
    <name type="scientific">Marinobacter orientalis</name>
    <dbReference type="NCBI Taxonomy" id="1928859"/>
    <lineage>
        <taxon>Bacteria</taxon>
        <taxon>Pseudomonadati</taxon>
        <taxon>Pseudomonadota</taxon>
        <taxon>Gammaproteobacteria</taxon>
        <taxon>Pseudomonadales</taxon>
        <taxon>Marinobacteraceae</taxon>
        <taxon>Marinobacter</taxon>
    </lineage>
</organism>
<accession>A0A7Y0REB1</accession>
<dbReference type="RefSeq" id="WP_135956101.1">
    <property type="nucleotide sequence ID" value="NZ_JABCKY010000005.1"/>
</dbReference>
<gene>
    <name evidence="3" type="ORF">HIU99_13880</name>
</gene>
<keyword evidence="4" id="KW-1185">Reference proteome</keyword>
<dbReference type="Pfam" id="PF01882">
    <property type="entry name" value="DUF58"/>
    <property type="match status" value="1"/>
</dbReference>
<evidence type="ECO:0000259" key="2">
    <source>
        <dbReference type="Pfam" id="PF01882"/>
    </source>
</evidence>
<feature type="region of interest" description="Disordered" evidence="1">
    <location>
        <begin position="28"/>
        <end position="48"/>
    </location>
</feature>
<dbReference type="PANTHER" id="PTHR33608:SF12">
    <property type="entry name" value="DUF58 DOMAIN-CONTAINING PROTEIN"/>
    <property type="match status" value="1"/>
</dbReference>
<dbReference type="InterPro" id="IPR036465">
    <property type="entry name" value="vWFA_dom_sf"/>
</dbReference>
<evidence type="ECO:0000313" key="3">
    <source>
        <dbReference type="EMBL" id="NMT64680.1"/>
    </source>
</evidence>
<dbReference type="Proteomes" id="UP000567186">
    <property type="component" value="Unassembled WGS sequence"/>
</dbReference>